<protein>
    <submittedName>
        <fullName evidence="1">Uncharacterized protein</fullName>
    </submittedName>
</protein>
<proteinExistence type="predicted"/>
<dbReference type="AlphaFoldDB" id="A0A367Y389"/>
<dbReference type="InterPro" id="IPR032675">
    <property type="entry name" value="LRR_dom_sf"/>
</dbReference>
<gene>
    <name evidence="1" type="ORF">Cantr_08306</name>
</gene>
<evidence type="ECO:0000313" key="2">
    <source>
        <dbReference type="Proteomes" id="UP000253472"/>
    </source>
</evidence>
<dbReference type="EMBL" id="QLNQ01000026">
    <property type="protein sequence ID" value="RCK60324.1"/>
    <property type="molecule type" value="Genomic_DNA"/>
</dbReference>
<reference evidence="1 2" key="1">
    <citation type="submission" date="2018-06" db="EMBL/GenBank/DDBJ databases">
        <title>Whole genome sequencing of Candida tropicalis (genome annotated by CSBL at Korea University).</title>
        <authorList>
            <person name="Ahn J."/>
        </authorList>
    </citation>
    <scope>NUCLEOTIDE SEQUENCE [LARGE SCALE GENOMIC DNA]</scope>
    <source>
        <strain evidence="1 2">ATCC 20962</strain>
    </source>
</reference>
<accession>A0A367Y389</accession>
<organism evidence="1 2">
    <name type="scientific">Candida viswanathii</name>
    <dbReference type="NCBI Taxonomy" id="5486"/>
    <lineage>
        <taxon>Eukaryota</taxon>
        <taxon>Fungi</taxon>
        <taxon>Dikarya</taxon>
        <taxon>Ascomycota</taxon>
        <taxon>Saccharomycotina</taxon>
        <taxon>Pichiomycetes</taxon>
        <taxon>Debaryomycetaceae</taxon>
        <taxon>Candida/Lodderomyces clade</taxon>
        <taxon>Candida</taxon>
    </lineage>
</organism>
<dbReference type="Gene3D" id="3.80.10.10">
    <property type="entry name" value="Ribonuclease Inhibitor"/>
    <property type="match status" value="1"/>
</dbReference>
<keyword evidence="2" id="KW-1185">Reference proteome</keyword>
<dbReference type="SUPFAM" id="SSF52058">
    <property type="entry name" value="L domain-like"/>
    <property type="match status" value="1"/>
</dbReference>
<dbReference type="Proteomes" id="UP000253472">
    <property type="component" value="Unassembled WGS sequence"/>
</dbReference>
<evidence type="ECO:0000313" key="1">
    <source>
        <dbReference type="EMBL" id="RCK60324.1"/>
    </source>
</evidence>
<sequence length="530" mass="60638">MATTLTPNHSDAKYSELELLLINLINKPPHIIELVLSYMRKDCLGLFLDCEALVPFILPYVKEHVWLSSDNDIMHRPFHWRRFDSIEVDAPVLQLYQLKHVMDSYNVCPREASVDMGAEIRSMLVRGNYAYDEWVSKFIKGEIEPSNEALIYLEMFSRIKNWHIIDKTVSEETYTVLAKLGGIPNVRSIGISHRFIFFHYLTRATSMYPETLPDDILPTPTGMTKLHSDNERVSPQLYDYVPYSALKSLKLPVFLGDELSSLPGGLEDLSIDLESYDFYDRIDPVLAPPNLKSLEVTFTEEMYWIDDLSLLTPNLESFSISGYRDGDLKEFRLPESKLTNLILRDCSSLSNISLLKGFKQLTQLTIVNSPIAEKLFESADVFPRLRKFKFVDPDYVDSPETGLSEEVFPISLTELHVEAAFVLDSLKLPPNLRILLLWKCKFSSGISFTIPENVFKLELCETNLTSMDDIRFPTGLLHLKISGNKYLNSMKNTNLNDLTELFEVVIEGNGDLSGCDKPNPQLRYQRNICT</sequence>
<dbReference type="OrthoDB" id="4024489at2759"/>
<comment type="caution">
    <text evidence="1">The sequence shown here is derived from an EMBL/GenBank/DDBJ whole genome shotgun (WGS) entry which is preliminary data.</text>
</comment>
<name>A0A367Y389_9ASCO</name>